<name>A0AAE0K9P3_9PEZI</name>
<gene>
    <name evidence="1" type="ORF">B0H63DRAFT_485429</name>
</gene>
<keyword evidence="2" id="KW-1185">Reference proteome</keyword>
<organism evidence="1 2">
    <name type="scientific">Podospora didyma</name>
    <dbReference type="NCBI Taxonomy" id="330526"/>
    <lineage>
        <taxon>Eukaryota</taxon>
        <taxon>Fungi</taxon>
        <taxon>Dikarya</taxon>
        <taxon>Ascomycota</taxon>
        <taxon>Pezizomycotina</taxon>
        <taxon>Sordariomycetes</taxon>
        <taxon>Sordariomycetidae</taxon>
        <taxon>Sordariales</taxon>
        <taxon>Podosporaceae</taxon>
        <taxon>Podospora</taxon>
    </lineage>
</organism>
<evidence type="ECO:0000313" key="2">
    <source>
        <dbReference type="Proteomes" id="UP001285441"/>
    </source>
</evidence>
<reference evidence="1" key="1">
    <citation type="journal article" date="2023" name="Mol. Phylogenet. Evol.">
        <title>Genome-scale phylogeny and comparative genomics of the fungal order Sordariales.</title>
        <authorList>
            <person name="Hensen N."/>
            <person name="Bonometti L."/>
            <person name="Westerberg I."/>
            <person name="Brannstrom I.O."/>
            <person name="Guillou S."/>
            <person name="Cros-Aarteil S."/>
            <person name="Calhoun S."/>
            <person name="Haridas S."/>
            <person name="Kuo A."/>
            <person name="Mondo S."/>
            <person name="Pangilinan J."/>
            <person name="Riley R."/>
            <person name="LaButti K."/>
            <person name="Andreopoulos B."/>
            <person name="Lipzen A."/>
            <person name="Chen C."/>
            <person name="Yan M."/>
            <person name="Daum C."/>
            <person name="Ng V."/>
            <person name="Clum A."/>
            <person name="Steindorff A."/>
            <person name="Ohm R.A."/>
            <person name="Martin F."/>
            <person name="Silar P."/>
            <person name="Natvig D.O."/>
            <person name="Lalanne C."/>
            <person name="Gautier V."/>
            <person name="Ament-Velasquez S.L."/>
            <person name="Kruys A."/>
            <person name="Hutchinson M.I."/>
            <person name="Powell A.J."/>
            <person name="Barry K."/>
            <person name="Miller A.N."/>
            <person name="Grigoriev I.V."/>
            <person name="Debuchy R."/>
            <person name="Gladieux P."/>
            <person name="Hiltunen Thoren M."/>
            <person name="Johannesson H."/>
        </authorList>
    </citation>
    <scope>NUCLEOTIDE SEQUENCE</scope>
    <source>
        <strain evidence="1">CBS 232.78</strain>
    </source>
</reference>
<dbReference type="AlphaFoldDB" id="A0AAE0K9P3"/>
<dbReference type="Proteomes" id="UP001285441">
    <property type="component" value="Unassembled WGS sequence"/>
</dbReference>
<proteinExistence type="predicted"/>
<sequence>MYLFNQRVGTAFVFWLPPWLFMEGGSGVSAFMIVQLSLEMFDCVLELLDEWTPITSQAFHDASAAILGNLVQHWSFVRGVFEELLEVTQVDLCHPSLLRV</sequence>
<reference evidence="1" key="2">
    <citation type="submission" date="2023-06" db="EMBL/GenBank/DDBJ databases">
        <authorList>
            <consortium name="Lawrence Berkeley National Laboratory"/>
            <person name="Haridas S."/>
            <person name="Hensen N."/>
            <person name="Bonometti L."/>
            <person name="Westerberg I."/>
            <person name="Brannstrom I.O."/>
            <person name="Guillou S."/>
            <person name="Cros-Aarteil S."/>
            <person name="Calhoun S."/>
            <person name="Kuo A."/>
            <person name="Mondo S."/>
            <person name="Pangilinan J."/>
            <person name="Riley R."/>
            <person name="LaButti K."/>
            <person name="Andreopoulos B."/>
            <person name="Lipzen A."/>
            <person name="Chen C."/>
            <person name="Yanf M."/>
            <person name="Daum C."/>
            <person name="Ng V."/>
            <person name="Clum A."/>
            <person name="Steindorff A."/>
            <person name="Ohm R."/>
            <person name="Martin F."/>
            <person name="Silar P."/>
            <person name="Natvig D."/>
            <person name="Lalanne C."/>
            <person name="Gautier V."/>
            <person name="Ament-velasquez S.L."/>
            <person name="Kruys A."/>
            <person name="Hutchinson M.I."/>
            <person name="Powell A.J."/>
            <person name="Barry K."/>
            <person name="Miller A.N."/>
            <person name="Grigoriev I.V."/>
            <person name="Debuchy R."/>
            <person name="Gladieux P."/>
            <person name="Thoren M.H."/>
            <person name="Johannesson H."/>
        </authorList>
    </citation>
    <scope>NUCLEOTIDE SEQUENCE</scope>
    <source>
        <strain evidence="1">CBS 232.78</strain>
    </source>
</reference>
<dbReference type="EMBL" id="JAULSW010000008">
    <property type="protein sequence ID" value="KAK3372651.1"/>
    <property type="molecule type" value="Genomic_DNA"/>
</dbReference>
<comment type="caution">
    <text evidence="1">The sequence shown here is derived from an EMBL/GenBank/DDBJ whole genome shotgun (WGS) entry which is preliminary data.</text>
</comment>
<accession>A0AAE0K9P3</accession>
<evidence type="ECO:0000313" key="1">
    <source>
        <dbReference type="EMBL" id="KAK3372651.1"/>
    </source>
</evidence>
<protein>
    <submittedName>
        <fullName evidence="1">Uncharacterized protein</fullName>
    </submittedName>
</protein>